<dbReference type="EMBL" id="ARYN01000009">
    <property type="protein sequence ID" value="ORL45427.1"/>
    <property type="molecule type" value="Genomic_DNA"/>
</dbReference>
<dbReference type="PROSITE" id="PS00061">
    <property type="entry name" value="ADH_SHORT"/>
    <property type="match status" value="1"/>
</dbReference>
<dbReference type="PANTHER" id="PTHR24321">
    <property type="entry name" value="DEHYDROGENASES, SHORT CHAIN"/>
    <property type="match status" value="1"/>
</dbReference>
<keyword evidence="2" id="KW-0560">Oxidoreductase</keyword>
<dbReference type="FunFam" id="3.40.50.720:FF:000084">
    <property type="entry name" value="Short-chain dehydrogenase reductase"/>
    <property type="match status" value="1"/>
</dbReference>
<dbReference type="Gene3D" id="3.40.50.720">
    <property type="entry name" value="NAD(P)-binding Rossmann-like Domain"/>
    <property type="match status" value="1"/>
</dbReference>
<organism evidence="3 4">
    <name type="scientific">Zunongwangia atlantica 22II14-10F7</name>
    <dbReference type="NCBI Taxonomy" id="1185767"/>
    <lineage>
        <taxon>Bacteria</taxon>
        <taxon>Pseudomonadati</taxon>
        <taxon>Bacteroidota</taxon>
        <taxon>Flavobacteriia</taxon>
        <taxon>Flavobacteriales</taxon>
        <taxon>Flavobacteriaceae</taxon>
        <taxon>Zunongwangia</taxon>
    </lineage>
</organism>
<comment type="similarity">
    <text evidence="1">Belongs to the short-chain dehydrogenases/reductases (SDR) family.</text>
</comment>
<accession>A0A1Y1T318</accession>
<dbReference type="InterPro" id="IPR002347">
    <property type="entry name" value="SDR_fam"/>
</dbReference>
<dbReference type="InterPro" id="IPR020904">
    <property type="entry name" value="Sc_DH/Rdtase_CS"/>
</dbReference>
<dbReference type="PRINTS" id="PR00080">
    <property type="entry name" value="SDRFAMILY"/>
</dbReference>
<comment type="caution">
    <text evidence="3">The sequence shown here is derived from an EMBL/GenBank/DDBJ whole genome shotgun (WGS) entry which is preliminary data.</text>
</comment>
<dbReference type="AlphaFoldDB" id="A0A1Y1T318"/>
<protein>
    <submittedName>
        <fullName evidence="3">Short-chain dehydrogenase/reductase SDR</fullName>
    </submittedName>
</protein>
<keyword evidence="4" id="KW-1185">Reference proteome</keyword>
<dbReference type="InterPro" id="IPR036291">
    <property type="entry name" value="NAD(P)-bd_dom_sf"/>
</dbReference>
<dbReference type="GO" id="GO:0016491">
    <property type="term" value="F:oxidoreductase activity"/>
    <property type="evidence" value="ECO:0007669"/>
    <property type="project" value="UniProtKB-KW"/>
</dbReference>
<gene>
    <name evidence="3" type="ORF">IIF7_11413</name>
</gene>
<dbReference type="Proteomes" id="UP000192746">
    <property type="component" value="Unassembled WGS sequence"/>
</dbReference>
<dbReference type="STRING" id="1185767.IIF7_11413"/>
<dbReference type="Pfam" id="PF13561">
    <property type="entry name" value="adh_short_C2"/>
    <property type="match status" value="1"/>
</dbReference>
<evidence type="ECO:0000256" key="1">
    <source>
        <dbReference type="ARBA" id="ARBA00006484"/>
    </source>
</evidence>
<dbReference type="PANTHER" id="PTHR24321:SF8">
    <property type="entry name" value="ESTRADIOL 17-BETA-DEHYDROGENASE 8-RELATED"/>
    <property type="match status" value="1"/>
</dbReference>
<dbReference type="SUPFAM" id="SSF51735">
    <property type="entry name" value="NAD(P)-binding Rossmann-fold domains"/>
    <property type="match status" value="1"/>
</dbReference>
<dbReference type="CDD" id="cd05233">
    <property type="entry name" value="SDR_c"/>
    <property type="match status" value="1"/>
</dbReference>
<dbReference type="NCBIfam" id="NF005559">
    <property type="entry name" value="PRK07231.1"/>
    <property type="match status" value="1"/>
</dbReference>
<name>A0A1Y1T318_9FLAO</name>
<dbReference type="PRINTS" id="PR00081">
    <property type="entry name" value="GDHRDH"/>
</dbReference>
<dbReference type="OrthoDB" id="597477at2"/>
<evidence type="ECO:0000313" key="3">
    <source>
        <dbReference type="EMBL" id="ORL45427.1"/>
    </source>
</evidence>
<dbReference type="RefSeq" id="WP_084841820.1">
    <property type="nucleotide sequence ID" value="NZ_ARYN01000009.1"/>
</dbReference>
<proteinExistence type="inferred from homology"/>
<sequence>MKDKVALVTGGSKGMGEAAVRIFAEKGASVAILDVDMEAAEKLSIELNENGANTIAIQCDVSSEAEVEKAIAKVVETYGKLDAAFNNAGIQIPAQDITETSEEDYDKILNVNLKGVWLCMKHELIQMKKQQSGAIVNNSSLAGKVGVPGRTPYVAAKHAILGITKSAAADYASKGIRINAVCPGTIETPMVNDMVNSGDLKREDSINAAPINRLGKASEVADAAVWLCGEESTYVIGQSIAVDGGYTIL</sequence>
<reference evidence="3 4" key="1">
    <citation type="submission" date="2013-04" db="EMBL/GenBank/DDBJ databases">
        <title>Zunongwangia sp. 22II14-10F7 Genome Sequencing.</title>
        <authorList>
            <person name="Lai Q."/>
            <person name="Shao Z."/>
        </authorList>
    </citation>
    <scope>NUCLEOTIDE SEQUENCE [LARGE SCALE GENOMIC DNA]</scope>
    <source>
        <strain evidence="3 4">22II14-10F7</strain>
    </source>
</reference>
<evidence type="ECO:0000313" key="4">
    <source>
        <dbReference type="Proteomes" id="UP000192746"/>
    </source>
</evidence>
<evidence type="ECO:0000256" key="2">
    <source>
        <dbReference type="ARBA" id="ARBA00023002"/>
    </source>
</evidence>